<feature type="region of interest" description="Disordered" evidence="1">
    <location>
        <begin position="104"/>
        <end position="136"/>
    </location>
</feature>
<feature type="compositionally biased region" description="Low complexity" evidence="1">
    <location>
        <begin position="110"/>
        <end position="122"/>
    </location>
</feature>
<evidence type="ECO:0000256" key="1">
    <source>
        <dbReference type="SAM" id="MobiDB-lite"/>
    </source>
</evidence>
<accession>A0A9P8AJK9</accession>
<dbReference type="OrthoDB" id="5428737at2759"/>
<reference evidence="2" key="1">
    <citation type="submission" date="2021-03" db="EMBL/GenBank/DDBJ databases">
        <authorList>
            <person name="Palmer J.M."/>
        </authorList>
    </citation>
    <scope>NUCLEOTIDE SEQUENCE</scope>
    <source>
        <strain evidence="2">ARV_011</strain>
    </source>
</reference>
<dbReference type="EMBL" id="JAHMUF010000005">
    <property type="protein sequence ID" value="KAG7194910.1"/>
    <property type="molecule type" value="Genomic_DNA"/>
</dbReference>
<dbReference type="GeneID" id="66117392"/>
<dbReference type="RefSeq" id="XP_043050457.1">
    <property type="nucleotide sequence ID" value="XM_043194706.1"/>
</dbReference>
<comment type="caution">
    <text evidence="2">The sequence shown here is derived from an EMBL/GenBank/DDBJ whole genome shotgun (WGS) entry which is preliminary data.</text>
</comment>
<dbReference type="AlphaFoldDB" id="A0A9P8AJK9"/>
<name>A0A9P8AJK9_9ASCO</name>
<gene>
    <name evidence="2" type="ORF">KQ657_004018</name>
</gene>
<dbReference type="Proteomes" id="UP000790833">
    <property type="component" value="Unassembled WGS sequence"/>
</dbReference>
<proteinExistence type="predicted"/>
<sequence length="136" mass="14812">MLFVGERPPINRFILLVYDMAIFSMQLVYHCLQCGIDDSEVLATQAPELGVDGLNKSQLEGDGYTGNVDLVTLDVMKSMVTSLELKETVTFSNMMEHSLNVRMGGLEPGTTTTTSNNNSSNSAQSEHNLPSGGFFV</sequence>
<organism evidence="2 3">
    <name type="scientific">Scheffersomyces spartinae</name>
    <dbReference type="NCBI Taxonomy" id="45513"/>
    <lineage>
        <taxon>Eukaryota</taxon>
        <taxon>Fungi</taxon>
        <taxon>Dikarya</taxon>
        <taxon>Ascomycota</taxon>
        <taxon>Saccharomycotina</taxon>
        <taxon>Pichiomycetes</taxon>
        <taxon>Debaryomycetaceae</taxon>
        <taxon>Scheffersomyces</taxon>
    </lineage>
</organism>
<evidence type="ECO:0000313" key="3">
    <source>
        <dbReference type="Proteomes" id="UP000790833"/>
    </source>
</evidence>
<protein>
    <submittedName>
        <fullName evidence="2">Uncharacterized protein</fullName>
    </submittedName>
</protein>
<keyword evidence="3" id="KW-1185">Reference proteome</keyword>
<evidence type="ECO:0000313" key="2">
    <source>
        <dbReference type="EMBL" id="KAG7194910.1"/>
    </source>
</evidence>